<dbReference type="RefSeq" id="WP_179835667.1">
    <property type="nucleotide sequence ID" value="NZ_BMRD01000031.1"/>
</dbReference>
<dbReference type="AlphaFoldDB" id="A0A7Y9GE81"/>
<gene>
    <name evidence="1" type="ORF">BJ999_005162</name>
</gene>
<evidence type="ECO:0000313" key="2">
    <source>
        <dbReference type="Proteomes" id="UP000591272"/>
    </source>
</evidence>
<accession>A0A7Y9GE81</accession>
<dbReference type="EMBL" id="JACCBT010000001">
    <property type="protein sequence ID" value="NYE14866.1"/>
    <property type="molecule type" value="Genomic_DNA"/>
</dbReference>
<name>A0A7Y9GE81_9ACTN</name>
<proteinExistence type="predicted"/>
<protein>
    <submittedName>
        <fullName evidence="1">Uncharacterized protein</fullName>
    </submittedName>
</protein>
<reference evidence="1 2" key="1">
    <citation type="submission" date="2020-07" db="EMBL/GenBank/DDBJ databases">
        <title>Sequencing the genomes of 1000 actinobacteria strains.</title>
        <authorList>
            <person name="Klenk H.-P."/>
        </authorList>
    </citation>
    <scope>NUCLEOTIDE SEQUENCE [LARGE SCALE GENOMIC DNA]</scope>
    <source>
        <strain evidence="1 2">DSM 43461</strain>
    </source>
</reference>
<sequence>MTAPLFEVARAAADGARVSVMLPPEAGPLRWYGATKFSGPNYLRSFHLAEAGQHEVVPSNILPGASKRVYRRNGFDIVVYEAVDHSNGCLVFAGPYNEATTWFGGPPPRAAVLNRIVSMLTFIDSPTGARVTARPATNIQQHGTMLVGSDARMTVIARDARSARDDLPVWRGQQHGDAEVWRTRQNLREEQAAKLAGTPFEWSYMFANSTAVFDVSFRPEPPPGLTPKSIVDKNHVNTVLSGLKVIWAA</sequence>
<organism evidence="1 2">
    <name type="scientific">Actinomadura citrea</name>
    <dbReference type="NCBI Taxonomy" id="46158"/>
    <lineage>
        <taxon>Bacteria</taxon>
        <taxon>Bacillati</taxon>
        <taxon>Actinomycetota</taxon>
        <taxon>Actinomycetes</taxon>
        <taxon>Streptosporangiales</taxon>
        <taxon>Thermomonosporaceae</taxon>
        <taxon>Actinomadura</taxon>
    </lineage>
</organism>
<keyword evidence="2" id="KW-1185">Reference proteome</keyword>
<comment type="caution">
    <text evidence="1">The sequence shown here is derived from an EMBL/GenBank/DDBJ whole genome shotgun (WGS) entry which is preliminary data.</text>
</comment>
<evidence type="ECO:0000313" key="1">
    <source>
        <dbReference type="EMBL" id="NYE14866.1"/>
    </source>
</evidence>
<dbReference type="Proteomes" id="UP000591272">
    <property type="component" value="Unassembled WGS sequence"/>
</dbReference>